<dbReference type="InterPro" id="IPR033467">
    <property type="entry name" value="Tesmin/TSO1-like_CXC"/>
</dbReference>
<dbReference type="AlphaFoldDB" id="A0AA39A7Y4"/>
<feature type="region of interest" description="Disordered" evidence="4">
    <location>
        <begin position="951"/>
        <end position="985"/>
    </location>
</feature>
<feature type="region of interest" description="Disordered" evidence="4">
    <location>
        <begin position="481"/>
        <end position="518"/>
    </location>
</feature>
<comment type="caution">
    <text evidence="6">The sequence shown here is derived from an EMBL/GenBank/DDBJ whole genome shotgun (WGS) entry which is preliminary data.</text>
</comment>
<accession>A0AA39A7Y4</accession>
<feature type="compositionally biased region" description="Basic and acidic residues" evidence="4">
    <location>
        <begin position="257"/>
        <end position="266"/>
    </location>
</feature>
<evidence type="ECO:0000259" key="5">
    <source>
        <dbReference type="PROSITE" id="PS51634"/>
    </source>
</evidence>
<dbReference type="Proteomes" id="UP001168098">
    <property type="component" value="Unassembled WGS sequence"/>
</dbReference>
<keyword evidence="7" id="KW-1185">Reference proteome</keyword>
<name>A0AA39A7Y4_VITRO</name>
<protein>
    <recommendedName>
        <fullName evidence="5">CRC domain-containing protein</fullName>
    </recommendedName>
</protein>
<evidence type="ECO:0000256" key="2">
    <source>
        <dbReference type="ARBA" id="ARBA00007267"/>
    </source>
</evidence>
<feature type="compositionally biased region" description="Low complexity" evidence="4">
    <location>
        <begin position="498"/>
        <end position="510"/>
    </location>
</feature>
<dbReference type="PANTHER" id="PTHR46159:SF6">
    <property type="entry name" value="OS12G0605300 PROTEIN"/>
    <property type="match status" value="1"/>
</dbReference>
<dbReference type="SMART" id="SM01114">
    <property type="entry name" value="CXC"/>
    <property type="match status" value="2"/>
</dbReference>
<evidence type="ECO:0000313" key="7">
    <source>
        <dbReference type="Proteomes" id="UP001168098"/>
    </source>
</evidence>
<feature type="compositionally biased region" description="Low complexity" evidence="4">
    <location>
        <begin position="36"/>
        <end position="52"/>
    </location>
</feature>
<feature type="compositionally biased region" description="Low complexity" evidence="4">
    <location>
        <begin position="1017"/>
        <end position="1032"/>
    </location>
</feature>
<feature type="region of interest" description="Disordered" evidence="4">
    <location>
        <begin position="415"/>
        <end position="434"/>
    </location>
</feature>
<comment type="similarity">
    <text evidence="2">Belongs to the lin-54 family.</text>
</comment>
<reference evidence="6 7" key="1">
    <citation type="journal article" date="2023" name="BMC Biotechnol.">
        <title>Vitis rotundifolia cv Carlos genome sequencing.</title>
        <authorList>
            <person name="Huff M."/>
            <person name="Hulse-Kemp A."/>
            <person name="Scheffler B."/>
            <person name="Youngblood R."/>
            <person name="Simpson S."/>
            <person name="Babiker E."/>
            <person name="Staton M."/>
        </authorList>
    </citation>
    <scope>NUCLEOTIDE SEQUENCE [LARGE SCALE GENOMIC DNA]</scope>
    <source>
        <tissue evidence="6">Leaf</tissue>
    </source>
</reference>
<evidence type="ECO:0000256" key="3">
    <source>
        <dbReference type="ARBA" id="ARBA00023242"/>
    </source>
</evidence>
<feature type="region of interest" description="Disordered" evidence="4">
    <location>
        <begin position="1009"/>
        <end position="1032"/>
    </location>
</feature>
<feature type="compositionally biased region" description="Low complexity" evidence="4">
    <location>
        <begin position="1"/>
        <end position="28"/>
    </location>
</feature>
<feature type="region of interest" description="Disordered" evidence="4">
    <location>
        <begin position="245"/>
        <end position="269"/>
    </location>
</feature>
<feature type="region of interest" description="Disordered" evidence="4">
    <location>
        <begin position="1"/>
        <end position="56"/>
    </location>
</feature>
<dbReference type="InterPro" id="IPR005172">
    <property type="entry name" value="CRC"/>
</dbReference>
<dbReference type="GO" id="GO:0005634">
    <property type="term" value="C:nucleus"/>
    <property type="evidence" value="ECO:0007669"/>
    <property type="project" value="UniProtKB-SubCell"/>
</dbReference>
<dbReference type="GO" id="GO:0003700">
    <property type="term" value="F:DNA-binding transcription factor activity"/>
    <property type="evidence" value="ECO:0007669"/>
    <property type="project" value="InterPro"/>
</dbReference>
<evidence type="ECO:0000256" key="1">
    <source>
        <dbReference type="ARBA" id="ARBA00004123"/>
    </source>
</evidence>
<gene>
    <name evidence="6" type="ORF">PVL29_004319</name>
</gene>
<dbReference type="InterPro" id="IPR044522">
    <property type="entry name" value="TSO1-like"/>
</dbReference>
<evidence type="ECO:0000256" key="4">
    <source>
        <dbReference type="SAM" id="MobiDB-lite"/>
    </source>
</evidence>
<sequence length="1032" mass="111895">MDSPETAKTTTSTTKSSSQSPPLQVTAFPPIPPPETAATTATTATSSSKSPPVQDSPFSTYVSNLSPIKPVKAAHVAQEFPGLCSPPLVFTSPRINPRHETGFLKRTQCHHVQFSTDNGRGKKVAAVSNISDNANGQLNTGLVAKVEKECDIKDSVQDQPCSSSGCVDEYLADTMEADSAISAHSAGSCLNQSNDALQSLQSGFTDSNNTTARFFDKKNISVDKKREVDASPALLEQAEDELQGKSAFNVKPVPTDGKQRGGERTSTEVLNVESNLSVDYASEQLYESSVAQTAGGNQDEPDCTPHLMPEALQIVRMDENCAQQAGEISNGPVENTVLHDPEASQQTQHQRGMLRRCLQFGEAQLNIITNNPSFSYPTSIATNSRLLATPSDSELPESSCVDLTTTSSNKQLAYSQPVTTMLPPQNSGNSSLAGSKPSGIGLHLNSIVNAVPMGFSSTTSLKLDEKDYSSAWRMSDSIPSNVIENSAGTEDRRNENKASIAVSSATSQSSHGLEPSKDPLLLKPIELHEIPCDKRKFNSEHMDSLEEFNQPSPKKRRKKASSTNDGDGCKRCNCKKSKCLKLYCDCFAAGIYCAEGCACVGCFNRAEYDDRVLETRKQIESRNPLAFAPKIVPPVNGSPINSGVLNLSTLILFKDLCIYDIDSSQAGFTVQEDGRSTPSSARHKRGCNCKKSMCLKKYCECYQANVGCSAGCRCEGCKNVYGRKEEYGAFKEMMSRRANDDRLEASFDKKLEMVAARNDFLHPELCNPHNMTPMTPSFQCSDHGNDAARFQIPSRRYAQSPESDFSILSSYGKSPVSPKNSDSHNILPEPGKEIWDMACYEHEFEYGNAERVDQFTPGCDRLSDVCHFPSLPSSLPTTAMNPSASSKTSGLTNVLRGQLCPGSDHLVSGGSLRWRSSPIPPSTQLGETKIFQGLESDNELYDILEDDTPTILKDASTPTKAVKASSPKQKRVSPPKIQSHERVSSSSLAILKSGRKFILQAVPSFPPLTPCIDAKSSSHQNSSDPQDSSSNK</sequence>
<keyword evidence="3" id="KW-0539">Nucleus</keyword>
<dbReference type="PANTHER" id="PTHR46159">
    <property type="entry name" value="PROTEIN TESMIN/TSO1-LIKE CXC 2"/>
    <property type="match status" value="1"/>
</dbReference>
<feature type="region of interest" description="Disordered" evidence="4">
    <location>
        <begin position="545"/>
        <end position="568"/>
    </location>
</feature>
<dbReference type="EMBL" id="JARBHA010000004">
    <property type="protein sequence ID" value="KAJ9702526.1"/>
    <property type="molecule type" value="Genomic_DNA"/>
</dbReference>
<dbReference type="Pfam" id="PF03638">
    <property type="entry name" value="TCR"/>
    <property type="match status" value="2"/>
</dbReference>
<feature type="domain" description="CRC" evidence="5">
    <location>
        <begin position="568"/>
        <end position="722"/>
    </location>
</feature>
<proteinExistence type="inferred from homology"/>
<feature type="compositionally biased region" description="Polar residues" evidence="4">
    <location>
        <begin position="415"/>
        <end position="433"/>
    </location>
</feature>
<comment type="subcellular location">
    <subcellularLocation>
        <location evidence="1">Nucleus</location>
    </subcellularLocation>
</comment>
<dbReference type="PROSITE" id="PS51634">
    <property type="entry name" value="CRC"/>
    <property type="match status" value="1"/>
</dbReference>
<organism evidence="6 7">
    <name type="scientific">Vitis rotundifolia</name>
    <name type="common">Muscadine grape</name>
    <dbReference type="NCBI Taxonomy" id="103349"/>
    <lineage>
        <taxon>Eukaryota</taxon>
        <taxon>Viridiplantae</taxon>
        <taxon>Streptophyta</taxon>
        <taxon>Embryophyta</taxon>
        <taxon>Tracheophyta</taxon>
        <taxon>Spermatophyta</taxon>
        <taxon>Magnoliopsida</taxon>
        <taxon>eudicotyledons</taxon>
        <taxon>Gunneridae</taxon>
        <taxon>Pentapetalae</taxon>
        <taxon>rosids</taxon>
        <taxon>Vitales</taxon>
        <taxon>Vitaceae</taxon>
        <taxon>Viteae</taxon>
        <taxon>Vitis</taxon>
    </lineage>
</organism>
<evidence type="ECO:0000313" key="6">
    <source>
        <dbReference type="EMBL" id="KAJ9702526.1"/>
    </source>
</evidence>